<dbReference type="WBParaSite" id="TMUE_2000010677.1">
    <property type="protein sequence ID" value="TMUE_2000010677.1"/>
    <property type="gene ID" value="WBGene00289494"/>
</dbReference>
<dbReference type="Proteomes" id="UP000046395">
    <property type="component" value="Unassembled WGS sequence"/>
</dbReference>
<organism evidence="1 2">
    <name type="scientific">Trichuris muris</name>
    <name type="common">Mouse whipworm</name>
    <dbReference type="NCBI Taxonomy" id="70415"/>
    <lineage>
        <taxon>Eukaryota</taxon>
        <taxon>Metazoa</taxon>
        <taxon>Ecdysozoa</taxon>
        <taxon>Nematoda</taxon>
        <taxon>Enoplea</taxon>
        <taxon>Dorylaimia</taxon>
        <taxon>Trichinellida</taxon>
        <taxon>Trichuridae</taxon>
        <taxon>Trichuris</taxon>
    </lineage>
</organism>
<evidence type="ECO:0000313" key="1">
    <source>
        <dbReference type="Proteomes" id="UP000046395"/>
    </source>
</evidence>
<reference evidence="1" key="2">
    <citation type="submission" date="2014-03" db="EMBL/GenBank/DDBJ databases">
        <title>The whipworm genome and dual-species transcriptomics of an intimate host-pathogen interaction.</title>
        <authorList>
            <person name="Foth B.J."/>
            <person name="Tsai I.J."/>
            <person name="Reid A.J."/>
            <person name="Bancroft A.J."/>
            <person name="Nichol S."/>
            <person name="Tracey A."/>
            <person name="Holroyd N."/>
            <person name="Cotton J.A."/>
            <person name="Stanley E.J."/>
            <person name="Zarowiecki M."/>
            <person name="Liu J.Z."/>
            <person name="Huckvale T."/>
            <person name="Cooper P.J."/>
            <person name="Grencis R.K."/>
            <person name="Berriman M."/>
        </authorList>
    </citation>
    <scope>NUCLEOTIDE SEQUENCE [LARGE SCALE GENOMIC DNA]</scope>
    <source>
        <strain evidence="1">Edinburgh</strain>
    </source>
</reference>
<sequence>MNGRKARLPMDKALLSTITTVRTARHEVHTPTEPPFTQQRGRFKPVDSFKTVCALWGPGRATAGTSIAKVSSQYLKLRSHKAYLLRKQYYLILIRFWTFPRTSRITDLTVKLWIGCFIAMWDDCIPPSLDFKEQSYELEMKSPFHGGTLLKELEEDSSPFSHIFTSDMLLESNIAFNTTGQEENLVQDNDASSEAIQLNFCDNLKSAELGNNVPQQVFVCQFCTFSTQNRKTFMVHKRKHAEALKAKA</sequence>
<evidence type="ECO:0000313" key="3">
    <source>
        <dbReference type="WBParaSite" id="TMUE_2000010677.1"/>
    </source>
</evidence>
<keyword evidence="1" id="KW-1185">Reference proteome</keyword>
<name>A0A5S6Q4K9_TRIMR</name>
<protein>
    <submittedName>
        <fullName evidence="2 3">C2H2-type domain-containing protein</fullName>
    </submittedName>
</protein>
<accession>A0A5S6Q4K9</accession>
<dbReference type="AlphaFoldDB" id="A0A5S6Q4K9"/>
<dbReference type="STRING" id="70415.A0A5S6Q4K9"/>
<evidence type="ECO:0000313" key="2">
    <source>
        <dbReference type="WBParaSite" id="TMUE_0000001892.1"/>
    </source>
</evidence>
<reference evidence="2 3" key="3">
    <citation type="submission" date="2019-12" db="UniProtKB">
        <authorList>
            <consortium name="WormBaseParasite"/>
        </authorList>
    </citation>
    <scope>IDENTIFICATION</scope>
</reference>
<reference evidence="1" key="1">
    <citation type="submission" date="2013-11" db="EMBL/GenBank/DDBJ databases">
        <authorList>
            <person name="Aslett M."/>
        </authorList>
    </citation>
    <scope>NUCLEOTIDE SEQUENCE [LARGE SCALE GENOMIC DNA]</scope>
    <source>
        <strain evidence="1">Edinburgh</strain>
    </source>
</reference>
<dbReference type="WBParaSite" id="TMUE_0000001892.1">
    <property type="protein sequence ID" value="TMUE_0000001892.1"/>
    <property type="gene ID" value="WBGene00297759"/>
</dbReference>
<proteinExistence type="predicted"/>